<reference evidence="13" key="1">
    <citation type="journal article" date="2016" name="Front. Microbiol.">
        <title>The complete genome sequence of hyperthermophile Dictyoglomus turgidum DSM 6724 reveals a specialized carbohydrate fermentor.</title>
        <authorList>
            <person name="Brumm P.J."/>
            <person name="Gowda K."/>
            <person name="Robb F.T."/>
            <person name="Mead D.A."/>
        </authorList>
    </citation>
    <scope>NUCLEOTIDE SEQUENCE [LARGE SCALE GENOMIC DNA]</scope>
    <source>
        <strain evidence="13">DSM 6724 / Z-1310</strain>
    </source>
</reference>
<comment type="similarity">
    <text evidence="1 10 11">Belongs to the HAM1 NTPase family.</text>
</comment>
<keyword evidence="5 10" id="KW-0378">Hydrolase</keyword>
<dbReference type="InterPro" id="IPR020922">
    <property type="entry name" value="dITP/XTP_pyrophosphatase"/>
</dbReference>
<proteinExistence type="inferred from homology"/>
<dbReference type="NCBIfam" id="TIGR00042">
    <property type="entry name" value="RdgB/HAM1 family non-canonical purine NTP pyrophosphatase"/>
    <property type="match status" value="1"/>
</dbReference>
<feature type="binding site" evidence="10">
    <location>
        <position position="73"/>
    </location>
    <ligand>
        <name>substrate</name>
    </ligand>
</feature>
<dbReference type="PANTHER" id="PTHR11067">
    <property type="entry name" value="INOSINE TRIPHOSPHATE PYROPHOSPHATASE/HAM1 PROTEIN"/>
    <property type="match status" value="1"/>
</dbReference>
<dbReference type="EC" id="3.6.1.66" evidence="10"/>
<evidence type="ECO:0000256" key="10">
    <source>
        <dbReference type="HAMAP-Rule" id="MF_01405"/>
    </source>
</evidence>
<feature type="binding site" evidence="10">
    <location>
        <position position="178"/>
    </location>
    <ligand>
        <name>substrate</name>
    </ligand>
</feature>
<dbReference type="PANTHER" id="PTHR11067:SF9">
    <property type="entry name" value="INOSINE TRIPHOSPHATE PYROPHOSPHATASE"/>
    <property type="match status" value="1"/>
</dbReference>
<dbReference type="GO" id="GO:0035870">
    <property type="term" value="F:dITP diphosphatase activity"/>
    <property type="evidence" value="ECO:0007669"/>
    <property type="project" value="UniProtKB-UniRule"/>
</dbReference>
<dbReference type="EnsemblBacteria" id="ACK42611">
    <property type="protein sequence ID" value="ACK42611"/>
    <property type="gene ID" value="Dtur_1337"/>
</dbReference>
<dbReference type="FunFam" id="3.90.950.10:FF:000001">
    <property type="entry name" value="dITP/XTP pyrophosphatase"/>
    <property type="match status" value="1"/>
</dbReference>
<dbReference type="GO" id="GO:0036222">
    <property type="term" value="F:XTP diphosphatase activity"/>
    <property type="evidence" value="ECO:0007669"/>
    <property type="project" value="UniProtKB-UniRule"/>
</dbReference>
<dbReference type="GO" id="GO:0005737">
    <property type="term" value="C:cytoplasm"/>
    <property type="evidence" value="ECO:0000318"/>
    <property type="project" value="GO_Central"/>
</dbReference>
<dbReference type="GO" id="GO:0017111">
    <property type="term" value="F:ribonucleoside triphosphate phosphatase activity"/>
    <property type="evidence" value="ECO:0007669"/>
    <property type="project" value="InterPro"/>
</dbReference>
<dbReference type="GO" id="GO:0009143">
    <property type="term" value="P:nucleoside triphosphate catabolic process"/>
    <property type="evidence" value="ECO:0000318"/>
    <property type="project" value="GO_Central"/>
</dbReference>
<dbReference type="InterPro" id="IPR029001">
    <property type="entry name" value="ITPase-like_fam"/>
</dbReference>
<dbReference type="Pfam" id="PF01725">
    <property type="entry name" value="Ham1p_like"/>
    <property type="match status" value="1"/>
</dbReference>
<dbReference type="STRING" id="515635.Dtur_1337"/>
<dbReference type="GO" id="GO:0036220">
    <property type="term" value="F:ITP diphosphatase activity"/>
    <property type="evidence" value="ECO:0007669"/>
    <property type="project" value="UniProtKB-UniRule"/>
</dbReference>
<comment type="cofactor">
    <cofactor evidence="10">
        <name>Mg(2+)</name>
        <dbReference type="ChEBI" id="CHEBI:18420"/>
    </cofactor>
    <text evidence="10">Binds 1 Mg(2+) ion per subunit.</text>
</comment>
<evidence type="ECO:0000313" key="12">
    <source>
        <dbReference type="EMBL" id="ACK42611.1"/>
    </source>
</evidence>
<dbReference type="SUPFAM" id="SSF52972">
    <property type="entry name" value="ITPase-like"/>
    <property type="match status" value="1"/>
</dbReference>
<dbReference type="Proteomes" id="UP000007719">
    <property type="component" value="Chromosome"/>
</dbReference>
<dbReference type="Gene3D" id="3.90.950.10">
    <property type="match status" value="1"/>
</dbReference>
<keyword evidence="7 10" id="KW-0546">Nucleotide metabolism</keyword>
<dbReference type="CDD" id="cd00515">
    <property type="entry name" value="HAM1"/>
    <property type="match status" value="1"/>
</dbReference>
<dbReference type="HAMAP" id="MF_01405">
    <property type="entry name" value="Non_canon_purine_NTPase"/>
    <property type="match status" value="1"/>
</dbReference>
<dbReference type="HOGENOM" id="CLU_082080_0_2_0"/>
<keyword evidence="3 10" id="KW-0479">Metal-binding</keyword>
<dbReference type="GO" id="GO:0000166">
    <property type="term" value="F:nucleotide binding"/>
    <property type="evidence" value="ECO:0007669"/>
    <property type="project" value="UniProtKB-KW"/>
</dbReference>
<comment type="subunit">
    <text evidence="2 10">Homodimer.</text>
</comment>
<dbReference type="FunCoup" id="B8E0G6">
    <property type="interactions" value="326"/>
</dbReference>
<evidence type="ECO:0000256" key="5">
    <source>
        <dbReference type="ARBA" id="ARBA00022801"/>
    </source>
</evidence>
<dbReference type="KEGG" id="dtu:Dtur_1337"/>
<dbReference type="EMBL" id="CP001251">
    <property type="protein sequence ID" value="ACK42611.1"/>
    <property type="molecule type" value="Genomic_DNA"/>
</dbReference>
<feature type="active site" description="Proton acceptor" evidence="10">
    <location>
        <position position="72"/>
    </location>
</feature>
<dbReference type="GO" id="GO:0047429">
    <property type="term" value="F:nucleoside triphosphate diphosphatase activity"/>
    <property type="evidence" value="ECO:0000318"/>
    <property type="project" value="GO_Central"/>
</dbReference>
<evidence type="ECO:0000256" key="11">
    <source>
        <dbReference type="RuleBase" id="RU003781"/>
    </source>
</evidence>
<comment type="catalytic activity">
    <reaction evidence="9 10">
        <text>XTP + H2O = XMP + diphosphate + H(+)</text>
        <dbReference type="Rhea" id="RHEA:28610"/>
        <dbReference type="ChEBI" id="CHEBI:15377"/>
        <dbReference type="ChEBI" id="CHEBI:15378"/>
        <dbReference type="ChEBI" id="CHEBI:33019"/>
        <dbReference type="ChEBI" id="CHEBI:57464"/>
        <dbReference type="ChEBI" id="CHEBI:61314"/>
        <dbReference type="EC" id="3.6.1.66"/>
    </reaction>
</comment>
<dbReference type="GO" id="GO:0009117">
    <property type="term" value="P:nucleotide metabolic process"/>
    <property type="evidence" value="ECO:0007669"/>
    <property type="project" value="UniProtKB-KW"/>
</dbReference>
<dbReference type="OrthoDB" id="9807456at2"/>
<dbReference type="GO" id="GO:0005829">
    <property type="term" value="C:cytosol"/>
    <property type="evidence" value="ECO:0000318"/>
    <property type="project" value="GO_Central"/>
</dbReference>
<protein>
    <recommendedName>
        <fullName evidence="10">dITP/XTP pyrophosphatase</fullName>
        <ecNumber evidence="10">3.6.1.66</ecNumber>
    </recommendedName>
    <alternativeName>
        <fullName evidence="10">Non-canonical purine NTP pyrophosphatase</fullName>
    </alternativeName>
    <alternativeName>
        <fullName evidence="10">Non-standard purine NTP pyrophosphatase</fullName>
    </alternativeName>
    <alternativeName>
        <fullName evidence="10">Nucleoside-triphosphate diphosphatase</fullName>
    </alternativeName>
    <alternativeName>
        <fullName evidence="10">Nucleoside-triphosphate pyrophosphatase</fullName>
        <shortName evidence="10">NTPase</shortName>
    </alternativeName>
</protein>
<dbReference type="PATRIC" id="fig|515635.4.peg.1382"/>
<feature type="binding site" evidence="10">
    <location>
        <position position="43"/>
    </location>
    <ligand>
        <name>Mg(2+)</name>
        <dbReference type="ChEBI" id="CHEBI:18420"/>
    </ligand>
</feature>
<name>B8E0G6_DICTD</name>
<accession>B8E0G6</accession>
<dbReference type="AlphaFoldDB" id="B8E0G6"/>
<organism evidence="12 13">
    <name type="scientific">Dictyoglomus turgidum (strain DSM 6724 / Z-1310)</name>
    <dbReference type="NCBI Taxonomy" id="515635"/>
    <lineage>
        <taxon>Bacteria</taxon>
        <taxon>Pseudomonadati</taxon>
        <taxon>Dictyoglomota</taxon>
        <taxon>Dictyoglomia</taxon>
        <taxon>Dictyoglomales</taxon>
        <taxon>Dictyoglomaceae</taxon>
        <taxon>Dictyoglomus</taxon>
    </lineage>
</organism>
<dbReference type="eggNOG" id="COG0127">
    <property type="taxonomic scope" value="Bacteria"/>
</dbReference>
<evidence type="ECO:0000256" key="6">
    <source>
        <dbReference type="ARBA" id="ARBA00022842"/>
    </source>
</evidence>
<evidence type="ECO:0000256" key="7">
    <source>
        <dbReference type="ARBA" id="ARBA00023080"/>
    </source>
</evidence>
<dbReference type="InParanoid" id="B8E0G6"/>
<evidence type="ECO:0000256" key="3">
    <source>
        <dbReference type="ARBA" id="ARBA00022723"/>
    </source>
</evidence>
<feature type="binding site" evidence="10">
    <location>
        <begin position="9"/>
        <end position="14"/>
    </location>
    <ligand>
        <name>substrate</name>
    </ligand>
</feature>
<evidence type="ECO:0000256" key="8">
    <source>
        <dbReference type="ARBA" id="ARBA00051875"/>
    </source>
</evidence>
<feature type="binding site" evidence="10">
    <location>
        <begin position="183"/>
        <end position="184"/>
    </location>
    <ligand>
        <name>substrate</name>
    </ligand>
</feature>
<dbReference type="InterPro" id="IPR002637">
    <property type="entry name" value="RdgB/HAM1"/>
</dbReference>
<feature type="binding site" evidence="10">
    <location>
        <begin position="155"/>
        <end position="158"/>
    </location>
    <ligand>
        <name>substrate</name>
    </ligand>
</feature>
<gene>
    <name evidence="12" type="ordered locus">Dtur_1337</name>
</gene>
<keyword evidence="13" id="KW-1185">Reference proteome</keyword>
<dbReference type="GO" id="GO:0009146">
    <property type="term" value="P:purine nucleoside triphosphate catabolic process"/>
    <property type="evidence" value="ECO:0007669"/>
    <property type="project" value="UniProtKB-UniRule"/>
</dbReference>
<evidence type="ECO:0000256" key="4">
    <source>
        <dbReference type="ARBA" id="ARBA00022741"/>
    </source>
</evidence>
<evidence type="ECO:0000256" key="2">
    <source>
        <dbReference type="ARBA" id="ARBA00011738"/>
    </source>
</evidence>
<comment type="catalytic activity">
    <reaction evidence="10">
        <text>ITP + H2O = IMP + diphosphate + H(+)</text>
        <dbReference type="Rhea" id="RHEA:29399"/>
        <dbReference type="ChEBI" id="CHEBI:15377"/>
        <dbReference type="ChEBI" id="CHEBI:15378"/>
        <dbReference type="ChEBI" id="CHEBI:33019"/>
        <dbReference type="ChEBI" id="CHEBI:58053"/>
        <dbReference type="ChEBI" id="CHEBI:61402"/>
        <dbReference type="EC" id="3.6.1.66"/>
    </reaction>
</comment>
<feature type="binding site" evidence="10">
    <location>
        <position position="72"/>
    </location>
    <ligand>
        <name>Mg(2+)</name>
        <dbReference type="ChEBI" id="CHEBI:18420"/>
    </ligand>
</feature>
<evidence type="ECO:0000256" key="1">
    <source>
        <dbReference type="ARBA" id="ARBA00008023"/>
    </source>
</evidence>
<evidence type="ECO:0000313" key="13">
    <source>
        <dbReference type="Proteomes" id="UP000007719"/>
    </source>
</evidence>
<keyword evidence="4 10" id="KW-0547">Nucleotide-binding</keyword>
<dbReference type="RefSeq" id="WP_012583692.1">
    <property type="nucleotide sequence ID" value="NC_011661.1"/>
</dbReference>
<keyword evidence="6 10" id="KW-0460">Magnesium</keyword>
<evidence type="ECO:0000256" key="9">
    <source>
        <dbReference type="ARBA" id="ARBA00052017"/>
    </source>
</evidence>
<dbReference type="GO" id="GO:0046872">
    <property type="term" value="F:metal ion binding"/>
    <property type="evidence" value="ECO:0007669"/>
    <property type="project" value="UniProtKB-KW"/>
</dbReference>
<comment type="function">
    <text evidence="10">Pyrophosphatase that catalyzes the hydrolysis of nucleoside triphosphates to their monophosphate derivatives, with a high preference for the non-canonical purine nucleotides XTP (xanthosine triphosphate), dITP (deoxyinosine triphosphate) and ITP. Seems to function as a house-cleaning enzyme that removes non-canonical purine nucleotides from the nucleotide pool, thus preventing their incorporation into DNA/RNA and avoiding chromosomal lesions.</text>
</comment>
<comment type="catalytic activity">
    <reaction evidence="8 10">
        <text>dITP + H2O = dIMP + diphosphate + H(+)</text>
        <dbReference type="Rhea" id="RHEA:28342"/>
        <dbReference type="ChEBI" id="CHEBI:15377"/>
        <dbReference type="ChEBI" id="CHEBI:15378"/>
        <dbReference type="ChEBI" id="CHEBI:33019"/>
        <dbReference type="ChEBI" id="CHEBI:61194"/>
        <dbReference type="ChEBI" id="CHEBI:61382"/>
        <dbReference type="EC" id="3.6.1.66"/>
    </reaction>
</comment>
<sequence length="204" mass="23640">MDKFIILATKNEGKIREILDILSEYRSWIKTLKDLNLDIELPEELGESYEENAFIKARYIAELTGYPVIAEDSGLEIDALKGELGIHSARFGGSVGYKEKIRLVLEKMKDIPWEDRKARFVCKAVFYDEKEDIKIITGGKVEGYIAYEPRGERGFGYDPIFYFPPLGKTFGEINEFEKNKYSHRFMAFNKLKLFLECFYKGGKL</sequence>